<dbReference type="PIRSF" id="PIRSF000077">
    <property type="entry name" value="Thioredoxin"/>
    <property type="match status" value="1"/>
</dbReference>
<sequence length="102" mass="11807">MPDLKNTLTAALSEPRPTLVEFYADWCPHCRRMKPIVDELRQIVSNKVSIIQIEGDGNPGLMDQYRVNSYPTWLLFKNGQEVWRDGGEKPLGDLRDMIDRFV</sequence>
<accession>A0A921JIM2</accession>
<comment type="similarity">
    <text evidence="1 6">Belongs to the thioredoxin family.</text>
</comment>
<keyword evidence="2" id="KW-0813">Transport</keyword>
<dbReference type="PROSITE" id="PS51352">
    <property type="entry name" value="THIOREDOXIN_2"/>
    <property type="match status" value="1"/>
</dbReference>
<dbReference type="PRINTS" id="PR00421">
    <property type="entry name" value="THIOREDOXIN"/>
</dbReference>
<evidence type="ECO:0000256" key="1">
    <source>
        <dbReference type="ARBA" id="ARBA00008987"/>
    </source>
</evidence>
<dbReference type="GO" id="GO:0045454">
    <property type="term" value="P:cell redox homeostasis"/>
    <property type="evidence" value="ECO:0007669"/>
    <property type="project" value="TreeGrafter"/>
</dbReference>
<keyword evidence="4 7" id="KW-1015">Disulfide bond</keyword>
<dbReference type="Pfam" id="PF00085">
    <property type="entry name" value="Thioredoxin"/>
    <property type="match status" value="1"/>
</dbReference>
<keyword evidence="3" id="KW-0249">Electron transport</keyword>
<comment type="caution">
    <text evidence="9">The sequence shown here is derived from an EMBL/GenBank/DDBJ whole genome shotgun (WGS) entry which is preliminary data.</text>
</comment>
<dbReference type="CDD" id="cd02947">
    <property type="entry name" value="TRX_family"/>
    <property type="match status" value="1"/>
</dbReference>
<gene>
    <name evidence="9" type="ORF">K8V47_07660</name>
</gene>
<feature type="domain" description="Thioredoxin" evidence="8">
    <location>
        <begin position="1"/>
        <end position="102"/>
    </location>
</feature>
<feature type="disulfide bond" description="Redox-active" evidence="7">
    <location>
        <begin position="27"/>
        <end position="30"/>
    </location>
</feature>
<reference evidence="9" key="1">
    <citation type="journal article" date="2021" name="PeerJ">
        <title>Extensive microbial diversity within the chicken gut microbiome revealed by metagenomics and culture.</title>
        <authorList>
            <person name="Gilroy R."/>
            <person name="Ravi A."/>
            <person name="Getino M."/>
            <person name="Pursley I."/>
            <person name="Horton D.L."/>
            <person name="Alikhan N.F."/>
            <person name="Baker D."/>
            <person name="Gharbi K."/>
            <person name="Hall N."/>
            <person name="Watson M."/>
            <person name="Adriaenssens E.M."/>
            <person name="Foster-Nyarko E."/>
            <person name="Jarju S."/>
            <person name="Secka A."/>
            <person name="Antonio M."/>
            <person name="Oren A."/>
            <person name="Chaudhuri R.R."/>
            <person name="La Ragione R."/>
            <person name="Hildebrand F."/>
            <person name="Pallen M.J."/>
        </authorList>
    </citation>
    <scope>NUCLEOTIDE SEQUENCE</scope>
    <source>
        <strain evidence="9">4100</strain>
    </source>
</reference>
<dbReference type="PROSITE" id="PS00194">
    <property type="entry name" value="THIOREDOXIN_1"/>
    <property type="match status" value="1"/>
</dbReference>
<evidence type="ECO:0000256" key="6">
    <source>
        <dbReference type="PIRNR" id="PIRNR000077"/>
    </source>
</evidence>
<organism evidence="9 10">
    <name type="scientific">Candidatus Amulumruptor caecigallinarius</name>
    <dbReference type="NCBI Taxonomy" id="2109911"/>
    <lineage>
        <taxon>Bacteria</taxon>
        <taxon>Pseudomonadati</taxon>
        <taxon>Bacteroidota</taxon>
        <taxon>Bacteroidia</taxon>
        <taxon>Bacteroidales</taxon>
        <taxon>Muribaculaceae</taxon>
        <taxon>Candidatus Amulumruptor</taxon>
    </lineage>
</organism>
<evidence type="ECO:0000256" key="3">
    <source>
        <dbReference type="ARBA" id="ARBA00022982"/>
    </source>
</evidence>
<dbReference type="GO" id="GO:0015035">
    <property type="term" value="F:protein-disulfide reductase activity"/>
    <property type="evidence" value="ECO:0007669"/>
    <property type="project" value="InterPro"/>
</dbReference>
<dbReference type="PANTHER" id="PTHR45663:SF11">
    <property type="entry name" value="GEO12009P1"/>
    <property type="match status" value="1"/>
</dbReference>
<reference evidence="9" key="2">
    <citation type="submission" date="2021-09" db="EMBL/GenBank/DDBJ databases">
        <authorList>
            <person name="Gilroy R."/>
        </authorList>
    </citation>
    <scope>NUCLEOTIDE SEQUENCE</scope>
    <source>
        <strain evidence="9">4100</strain>
    </source>
</reference>
<dbReference type="InterPro" id="IPR005746">
    <property type="entry name" value="Thioredoxin"/>
</dbReference>
<dbReference type="AlphaFoldDB" id="A0A921JIM2"/>
<evidence type="ECO:0000256" key="5">
    <source>
        <dbReference type="ARBA" id="ARBA00023284"/>
    </source>
</evidence>
<protein>
    <recommendedName>
        <fullName evidence="6">Thioredoxin</fullName>
    </recommendedName>
</protein>
<keyword evidence="5 7" id="KW-0676">Redox-active center</keyword>
<dbReference type="InterPro" id="IPR013766">
    <property type="entry name" value="Thioredoxin_domain"/>
</dbReference>
<dbReference type="PANTHER" id="PTHR45663">
    <property type="entry name" value="GEO12009P1"/>
    <property type="match status" value="1"/>
</dbReference>
<dbReference type="Gene3D" id="3.40.30.10">
    <property type="entry name" value="Glutaredoxin"/>
    <property type="match status" value="1"/>
</dbReference>
<dbReference type="InterPro" id="IPR036249">
    <property type="entry name" value="Thioredoxin-like_sf"/>
</dbReference>
<evidence type="ECO:0000313" key="10">
    <source>
        <dbReference type="Proteomes" id="UP000711407"/>
    </source>
</evidence>
<evidence type="ECO:0000313" key="9">
    <source>
        <dbReference type="EMBL" id="HJE39612.1"/>
    </source>
</evidence>
<evidence type="ECO:0000259" key="8">
    <source>
        <dbReference type="PROSITE" id="PS51352"/>
    </source>
</evidence>
<dbReference type="GO" id="GO:0005829">
    <property type="term" value="C:cytosol"/>
    <property type="evidence" value="ECO:0007669"/>
    <property type="project" value="TreeGrafter"/>
</dbReference>
<proteinExistence type="inferred from homology"/>
<dbReference type="SUPFAM" id="SSF52833">
    <property type="entry name" value="Thioredoxin-like"/>
    <property type="match status" value="1"/>
</dbReference>
<name>A0A921JIM2_9BACT</name>
<evidence type="ECO:0000256" key="2">
    <source>
        <dbReference type="ARBA" id="ARBA00022448"/>
    </source>
</evidence>
<dbReference type="Proteomes" id="UP000711407">
    <property type="component" value="Unassembled WGS sequence"/>
</dbReference>
<evidence type="ECO:0000256" key="4">
    <source>
        <dbReference type="ARBA" id="ARBA00023157"/>
    </source>
</evidence>
<dbReference type="InterPro" id="IPR017937">
    <property type="entry name" value="Thioredoxin_CS"/>
</dbReference>
<evidence type="ECO:0000256" key="7">
    <source>
        <dbReference type="PIRSR" id="PIRSR000077-4"/>
    </source>
</evidence>
<dbReference type="EMBL" id="DYXT01000039">
    <property type="protein sequence ID" value="HJE39612.1"/>
    <property type="molecule type" value="Genomic_DNA"/>
</dbReference>